<evidence type="ECO:0000313" key="1">
    <source>
        <dbReference type="EMBL" id="KJJ38200.1"/>
    </source>
</evidence>
<name>A0ABR5DHC6_9FLAO</name>
<dbReference type="Pfam" id="PF13578">
    <property type="entry name" value="Methyltransf_24"/>
    <property type="match status" value="1"/>
</dbReference>
<organism evidence="1 2">
    <name type="scientific">Aequorivita vladivostokensis</name>
    <dbReference type="NCBI Taxonomy" id="171194"/>
    <lineage>
        <taxon>Bacteria</taxon>
        <taxon>Pseudomonadati</taxon>
        <taxon>Bacteroidota</taxon>
        <taxon>Flavobacteriia</taxon>
        <taxon>Flavobacteriales</taxon>
        <taxon>Flavobacteriaceae</taxon>
        <taxon>Aequorivita</taxon>
    </lineage>
</organism>
<sequence>MDLKQSMKKLLNMLPHIRGLYKENLKLKSNSKFPPGHYYSPIVSLEQVKSKENIIWKEDKIDKLNGIDLNPEKQRKLLGVLECYYPELPFTAEANEENRYYLNNTYYSYTDGIVLYAMLRHFKPKSIIEIGSGFSSAVMMDVNDIFFNSEINLNFIEPYPTRLKTLMALRENKNTVLIEKNAQDIDLKFFNKLEKNDILFIDSSHIVKTGSDVNYILFEILPILNEGVLIHFHDIFYPFEYPKQWVFNGHNWNETYFLKAFLMYNIDFEIILFSDYIHTFHKESFAKMPLSYENTGGNLWLVKK</sequence>
<reference evidence="1 2" key="1">
    <citation type="submission" date="2014-10" db="EMBL/GenBank/DDBJ databases">
        <title>Genome sequencing of Vitellibacter vladivostokensis KMM 3516.</title>
        <authorList>
            <person name="Thevarajoo S."/>
            <person name="Selvaratnam C."/>
            <person name="Goh K.M."/>
            <person name="Chong C.S."/>
        </authorList>
    </citation>
    <scope>NUCLEOTIDE SEQUENCE [LARGE SCALE GENOMIC DNA]</scope>
    <source>
        <strain evidence="1 2">KMM 3516</strain>
    </source>
</reference>
<proteinExistence type="predicted"/>
<dbReference type="InterPro" id="IPR029063">
    <property type="entry name" value="SAM-dependent_MTases_sf"/>
</dbReference>
<dbReference type="SUPFAM" id="SSF53335">
    <property type="entry name" value="S-adenosyl-L-methionine-dependent methyltransferases"/>
    <property type="match status" value="1"/>
</dbReference>
<gene>
    <name evidence="1" type="ORF">MB09_09005</name>
</gene>
<dbReference type="Proteomes" id="UP000033497">
    <property type="component" value="Unassembled WGS sequence"/>
</dbReference>
<dbReference type="EMBL" id="JSVU01000005">
    <property type="protein sequence ID" value="KJJ38200.1"/>
    <property type="molecule type" value="Genomic_DNA"/>
</dbReference>
<protein>
    <recommendedName>
        <fullName evidence="3">Methyltransferase</fullName>
    </recommendedName>
</protein>
<comment type="caution">
    <text evidence="1">The sequence shown here is derived from an EMBL/GenBank/DDBJ whole genome shotgun (WGS) entry which is preliminary data.</text>
</comment>
<keyword evidence="2" id="KW-1185">Reference proteome</keyword>
<evidence type="ECO:0008006" key="3">
    <source>
        <dbReference type="Google" id="ProtNLM"/>
    </source>
</evidence>
<evidence type="ECO:0000313" key="2">
    <source>
        <dbReference type="Proteomes" id="UP000033497"/>
    </source>
</evidence>
<dbReference type="Gene3D" id="3.40.50.150">
    <property type="entry name" value="Vaccinia Virus protein VP39"/>
    <property type="match status" value="1"/>
</dbReference>
<accession>A0ABR5DHC6</accession>